<dbReference type="CDD" id="cd14014">
    <property type="entry name" value="STKc_PknB_like"/>
    <property type="match status" value="1"/>
</dbReference>
<evidence type="ECO:0000313" key="5">
    <source>
        <dbReference type="Proteomes" id="UP001594351"/>
    </source>
</evidence>
<dbReference type="Gene3D" id="1.25.40.10">
    <property type="entry name" value="Tetratricopeptide repeat domain"/>
    <property type="match status" value="1"/>
</dbReference>
<feature type="non-terminal residue" evidence="4">
    <location>
        <position position="826"/>
    </location>
</feature>
<evidence type="ECO:0000259" key="3">
    <source>
        <dbReference type="PROSITE" id="PS50011"/>
    </source>
</evidence>
<gene>
    <name evidence="4" type="ORF">ACFL27_28095</name>
</gene>
<dbReference type="PROSITE" id="PS00108">
    <property type="entry name" value="PROTEIN_KINASE_ST"/>
    <property type="match status" value="1"/>
</dbReference>
<keyword evidence="2" id="KW-0067">ATP-binding</keyword>
<dbReference type="SMART" id="SM00220">
    <property type="entry name" value="S_TKc"/>
    <property type="match status" value="1"/>
</dbReference>
<dbReference type="PANTHER" id="PTHR16305:SF28">
    <property type="entry name" value="GUANYLATE CYCLASE DOMAIN-CONTAINING PROTEIN"/>
    <property type="match status" value="1"/>
</dbReference>
<evidence type="ECO:0000256" key="2">
    <source>
        <dbReference type="ARBA" id="ARBA00022840"/>
    </source>
</evidence>
<dbReference type="SUPFAM" id="SSF52540">
    <property type="entry name" value="P-loop containing nucleoside triphosphate hydrolases"/>
    <property type="match status" value="1"/>
</dbReference>
<dbReference type="InterPro" id="IPR027417">
    <property type="entry name" value="P-loop_NTPase"/>
</dbReference>
<dbReference type="SUPFAM" id="SSF56112">
    <property type="entry name" value="Protein kinase-like (PK-like)"/>
    <property type="match status" value="1"/>
</dbReference>
<dbReference type="PANTHER" id="PTHR16305">
    <property type="entry name" value="TESTICULAR SOLUBLE ADENYLYL CYCLASE"/>
    <property type="match status" value="1"/>
</dbReference>
<evidence type="ECO:0000313" key="4">
    <source>
        <dbReference type="EMBL" id="MFC1854062.1"/>
    </source>
</evidence>
<reference evidence="4 5" key="1">
    <citation type="submission" date="2024-09" db="EMBL/GenBank/DDBJ databases">
        <title>Laminarin stimulates single cell rates of sulfate reduction while oxygen inhibits transcriptomic activity in coastal marine sediment.</title>
        <authorList>
            <person name="Lindsay M."/>
            <person name="Orcutt B."/>
            <person name="Emerson D."/>
            <person name="Stepanauskas R."/>
            <person name="D'Angelo T."/>
        </authorList>
    </citation>
    <scope>NUCLEOTIDE SEQUENCE [LARGE SCALE GENOMIC DNA]</scope>
    <source>
        <strain evidence="4">SAG AM-311-K15</strain>
    </source>
</reference>
<dbReference type="Pfam" id="PF00069">
    <property type="entry name" value="Pkinase"/>
    <property type="match status" value="1"/>
</dbReference>
<dbReference type="Proteomes" id="UP001594351">
    <property type="component" value="Unassembled WGS sequence"/>
</dbReference>
<keyword evidence="5" id="KW-1185">Reference proteome</keyword>
<dbReference type="Gene3D" id="1.10.510.10">
    <property type="entry name" value="Transferase(Phosphotransferase) domain 1"/>
    <property type="match status" value="1"/>
</dbReference>
<dbReference type="InterPro" id="IPR011990">
    <property type="entry name" value="TPR-like_helical_dom_sf"/>
</dbReference>
<sequence>MNFELGSLKTLADGQYVIEKQISKGGMGIIIKGFDQSRKKPVAIKLLLGEVTHGENIHRFRREYQTLKMFNHPNIVTVYDFIEMSNYCLYVMEFVDGKNLQEFCADFPLDGLSKGAFDDRAKKIMSCLCQVCDGLTYIHNQGVIHRDVKPSNIMITTEGQSKLMDFGLVKSREFSISLTKTGIISGTVAYMSPEQAMGKNLDIRTDIYSLGVVLYEIFTNTLPFYDENPINLLKKHVNIPPKAPCKLNPLISSELNRIILKCLNKDPQLRFQVANTLKECLIGVYDQKHLAQQETDKLKTKAVPLTPRSGNLLQPQFVGRAYELEMLTKQLKKVEQGGGHVVIIRGAPGIGKTRLVEEMKNHVLTKNLRYFHGIAYSRDDMPYKAFTEIVEQFAFYASLYDPETVSEVITKNILPVNEILNKFSEEVEKRKTDNIAIKKYFIENRNRILELFLRFFRTLATKNPLILFIDNLHLGDENSLFLFHYLAKHLSRFKIMLIGAYRTGGFGEDAERARTTDIHDLLVDSHIAHTCLDLGGLSIQQTSSLIRSMLGLDSLSPEISALIFHHAHGNPAFAQETLNNLLEEQIFTLSDSGWVEKSLVTLSIPEDLKQLINLRLNRLSDDEWRLLSLASVLGNTFDAAILLDLQEDSSEKGARLIFDLCQGGFIAEIPSSSGDFYAFRHEETRHHLYTLLSDEEKKGIHLDVLEIMLNQGQDRPDTQNERLFYHALHGEGRTLRTAYFARVIGDRYVQQYALQSARYFYEQAREILAELESGTVIWLELFTIYQSLARLHHFLGNDNDSIRSYFKALELAKKLNDAELIIESLL</sequence>
<keyword evidence="1" id="KW-0547">Nucleotide-binding</keyword>
<dbReference type="EMBL" id="JBHPBY010000701">
    <property type="protein sequence ID" value="MFC1854062.1"/>
    <property type="molecule type" value="Genomic_DNA"/>
</dbReference>
<feature type="domain" description="Protein kinase" evidence="3">
    <location>
        <begin position="16"/>
        <end position="282"/>
    </location>
</feature>
<proteinExistence type="predicted"/>
<dbReference type="PROSITE" id="PS50011">
    <property type="entry name" value="PROTEIN_KINASE_DOM"/>
    <property type="match status" value="1"/>
</dbReference>
<dbReference type="InterPro" id="IPR041664">
    <property type="entry name" value="AAA_16"/>
</dbReference>
<protein>
    <submittedName>
        <fullName evidence="4">Serine/threonine-protein kinase PknK</fullName>
    </submittedName>
</protein>
<keyword evidence="4" id="KW-0808">Transferase</keyword>
<dbReference type="InterPro" id="IPR008271">
    <property type="entry name" value="Ser/Thr_kinase_AS"/>
</dbReference>
<organism evidence="4 5">
    <name type="scientific">candidate division CSSED10-310 bacterium</name>
    <dbReference type="NCBI Taxonomy" id="2855610"/>
    <lineage>
        <taxon>Bacteria</taxon>
        <taxon>Bacteria division CSSED10-310</taxon>
    </lineage>
</organism>
<dbReference type="InterPro" id="IPR011009">
    <property type="entry name" value="Kinase-like_dom_sf"/>
</dbReference>
<dbReference type="Gene3D" id="3.40.50.300">
    <property type="entry name" value="P-loop containing nucleotide triphosphate hydrolases"/>
    <property type="match status" value="1"/>
</dbReference>
<keyword evidence="4" id="KW-0418">Kinase</keyword>
<dbReference type="Pfam" id="PF13191">
    <property type="entry name" value="AAA_16"/>
    <property type="match status" value="1"/>
</dbReference>
<name>A0ABV6Z6J5_UNCC1</name>
<dbReference type="GO" id="GO:0016301">
    <property type="term" value="F:kinase activity"/>
    <property type="evidence" value="ECO:0007669"/>
    <property type="project" value="UniProtKB-KW"/>
</dbReference>
<dbReference type="InterPro" id="IPR000719">
    <property type="entry name" value="Prot_kinase_dom"/>
</dbReference>
<accession>A0ABV6Z6J5</accession>
<comment type="caution">
    <text evidence="4">The sequence shown here is derived from an EMBL/GenBank/DDBJ whole genome shotgun (WGS) entry which is preliminary data.</text>
</comment>
<evidence type="ECO:0000256" key="1">
    <source>
        <dbReference type="ARBA" id="ARBA00022741"/>
    </source>
</evidence>